<dbReference type="Gene3D" id="2.60.120.260">
    <property type="entry name" value="Galactose-binding domain-like"/>
    <property type="match status" value="1"/>
</dbReference>
<dbReference type="EMBL" id="JAGGKG010000011">
    <property type="protein sequence ID" value="MBP1905855.1"/>
    <property type="molecule type" value="Genomic_DNA"/>
</dbReference>
<feature type="signal peptide" evidence="2">
    <location>
        <begin position="1"/>
        <end position="23"/>
    </location>
</feature>
<dbReference type="InterPro" id="IPR013783">
    <property type="entry name" value="Ig-like_fold"/>
</dbReference>
<dbReference type="Pfam" id="PF16656">
    <property type="entry name" value="Pur_ac_phosph_N"/>
    <property type="match status" value="1"/>
</dbReference>
<feature type="region of interest" description="Disordered" evidence="1">
    <location>
        <begin position="254"/>
        <end position="274"/>
    </location>
</feature>
<dbReference type="RefSeq" id="WP_210089476.1">
    <property type="nucleotide sequence ID" value="NZ_JAGGKG010000011.1"/>
</dbReference>
<proteinExistence type="predicted"/>
<dbReference type="InterPro" id="IPR003961">
    <property type="entry name" value="FN3_dom"/>
</dbReference>
<evidence type="ECO:0000256" key="2">
    <source>
        <dbReference type="SAM" id="SignalP"/>
    </source>
</evidence>
<protein>
    <recommendedName>
        <fullName evidence="3">Fibronectin type-III domain-containing protein</fullName>
    </recommendedName>
</protein>
<feature type="chain" id="PRO_5046503292" description="Fibronectin type-III domain-containing protein" evidence="2">
    <location>
        <begin position="24"/>
        <end position="352"/>
    </location>
</feature>
<sequence>MKKKVALLLFLLLICIPNLNANASEVKNTIVKENTIDGMLGFSPPEGTVAKGNTTYPPYTADRAIDKSLDTYWNSGKYVGSLELEFPTAIELDFIQVATSVRPAAAQTYKIYGLVDQEWKVISDTVSASPVTESANILNPFKVNHGLYNGIKLEVTASSSWIAISEITLGIKEEINLSATSLDSSVKLNWNSIENADSYKIQYGTEPNKYTSVLTASKDSYSNFLISQLTNGTKYYFQVTAVVNGVETIVSNEASATPQAKATDPDPQPEPGGDRAILTVTMTTGLEKEFDLSISEVNDFINWYDAKENGTGPARYGIDKHNNNKGPFTKRVNYIIFKNILSFEVDEYTLSK</sequence>
<keyword evidence="5" id="KW-1185">Reference proteome</keyword>
<accession>A0ABS4FTF2</accession>
<dbReference type="PROSITE" id="PS50853">
    <property type="entry name" value="FN3"/>
    <property type="match status" value="1"/>
</dbReference>
<dbReference type="InterPro" id="IPR036116">
    <property type="entry name" value="FN3_sf"/>
</dbReference>
<dbReference type="SUPFAM" id="SSF49785">
    <property type="entry name" value="Galactose-binding domain-like"/>
    <property type="match status" value="1"/>
</dbReference>
<feature type="domain" description="Fibronectin type-III" evidence="3">
    <location>
        <begin position="171"/>
        <end position="266"/>
    </location>
</feature>
<evidence type="ECO:0000313" key="4">
    <source>
        <dbReference type="EMBL" id="MBP1905855.1"/>
    </source>
</evidence>
<dbReference type="Proteomes" id="UP001519272">
    <property type="component" value="Unassembled WGS sequence"/>
</dbReference>
<dbReference type="CDD" id="cd00063">
    <property type="entry name" value="FN3"/>
    <property type="match status" value="1"/>
</dbReference>
<comment type="caution">
    <text evidence="4">The sequence shown here is derived from an EMBL/GenBank/DDBJ whole genome shotgun (WGS) entry which is preliminary data.</text>
</comment>
<gene>
    <name evidence="4" type="ORF">J2Z32_002503</name>
</gene>
<evidence type="ECO:0000313" key="5">
    <source>
        <dbReference type="Proteomes" id="UP001519272"/>
    </source>
</evidence>
<dbReference type="Gene3D" id="2.60.40.10">
    <property type="entry name" value="Immunoglobulins"/>
    <property type="match status" value="1"/>
</dbReference>
<evidence type="ECO:0000259" key="3">
    <source>
        <dbReference type="PROSITE" id="PS50853"/>
    </source>
</evidence>
<reference evidence="4 5" key="1">
    <citation type="submission" date="2021-03" db="EMBL/GenBank/DDBJ databases">
        <title>Genomic Encyclopedia of Type Strains, Phase IV (KMG-IV): sequencing the most valuable type-strain genomes for metagenomic binning, comparative biology and taxonomic classification.</title>
        <authorList>
            <person name="Goeker M."/>
        </authorList>
    </citation>
    <scope>NUCLEOTIDE SEQUENCE [LARGE SCALE GENOMIC DNA]</scope>
    <source>
        <strain evidence="4 5">DSM 14349</strain>
    </source>
</reference>
<organism evidence="4 5">
    <name type="scientific">Paenibacillus turicensis</name>
    <dbReference type="NCBI Taxonomy" id="160487"/>
    <lineage>
        <taxon>Bacteria</taxon>
        <taxon>Bacillati</taxon>
        <taxon>Bacillota</taxon>
        <taxon>Bacilli</taxon>
        <taxon>Bacillales</taxon>
        <taxon>Paenibacillaceae</taxon>
        <taxon>Paenibacillus</taxon>
    </lineage>
</organism>
<keyword evidence="2" id="KW-0732">Signal</keyword>
<dbReference type="InterPro" id="IPR015914">
    <property type="entry name" value="PAPs_N"/>
</dbReference>
<dbReference type="SUPFAM" id="SSF49265">
    <property type="entry name" value="Fibronectin type III"/>
    <property type="match status" value="1"/>
</dbReference>
<evidence type="ECO:0000256" key="1">
    <source>
        <dbReference type="SAM" id="MobiDB-lite"/>
    </source>
</evidence>
<dbReference type="InterPro" id="IPR008979">
    <property type="entry name" value="Galactose-bd-like_sf"/>
</dbReference>
<name>A0ABS4FTF2_9BACL</name>